<protein>
    <recommendedName>
        <fullName evidence="2">WKF domain-containing protein</fullName>
    </recommendedName>
</protein>
<dbReference type="HOGENOM" id="CLU_045013_0_0_1"/>
<evidence type="ECO:0000256" key="1">
    <source>
        <dbReference type="SAM" id="MobiDB-lite"/>
    </source>
</evidence>
<dbReference type="Pfam" id="PF10180">
    <property type="entry name" value="WKF"/>
    <property type="match status" value="1"/>
</dbReference>
<feature type="region of interest" description="Disordered" evidence="1">
    <location>
        <begin position="312"/>
        <end position="383"/>
    </location>
</feature>
<dbReference type="AlphaFoldDB" id="A0A0D2EBD0"/>
<feature type="domain" description="WKF" evidence="2">
    <location>
        <begin position="151"/>
        <end position="208"/>
    </location>
</feature>
<feature type="compositionally biased region" description="Basic and acidic residues" evidence="1">
    <location>
        <begin position="327"/>
        <end position="343"/>
    </location>
</feature>
<dbReference type="Proteomes" id="UP000053789">
    <property type="component" value="Unassembled WGS sequence"/>
</dbReference>
<feature type="compositionally biased region" description="Low complexity" evidence="1">
    <location>
        <begin position="312"/>
        <end position="325"/>
    </location>
</feature>
<dbReference type="EMBL" id="KN847004">
    <property type="protein sequence ID" value="KIW87421.1"/>
    <property type="molecule type" value="Genomic_DNA"/>
</dbReference>
<evidence type="ECO:0000259" key="2">
    <source>
        <dbReference type="Pfam" id="PF10180"/>
    </source>
</evidence>
<dbReference type="RefSeq" id="XP_016614090.1">
    <property type="nucleotide sequence ID" value="XM_016769765.1"/>
</dbReference>
<feature type="compositionally biased region" description="Acidic residues" evidence="1">
    <location>
        <begin position="365"/>
        <end position="377"/>
    </location>
</feature>
<name>A0A0D2EBD0_CLAB1</name>
<sequence length="383" mass="41980">MSRPGIPAWKKLGLKLKYANENPERATSNGIASPAHQAGYDSLKDSQSSTSEPPRKKQKMDSKSKKAVESASANPDLQPETTKGREEPAGRKVEKRVSFSADAKPSSPTGSLSPVLNDFKAQKSSTSVKKSKKTGPNVLQQFVPKSTAVLEYLNQYHAARSEWKFNKNRETWILKHVFSESDIPQEYNLALGRYIYGLQGAGARERLKLQSIALLEKEERSHMEVDSRGNVADEEGDVEYRQRFKDDLASPPSSGIAAAGTLATDPKYQSWIQRQSRPRILLWALGLDSDALINGTKTKVKKRKNRTAVVDYFSSSSSSTSSSSDSDSDRDRDSGSESEESHKGSQGRIRTSKGDKSEETSSSGSDEDSSSESDSSTDVESAV</sequence>
<gene>
    <name evidence="3" type="ORF">Z519_12057</name>
</gene>
<organism evidence="3 4">
    <name type="scientific">Cladophialophora bantiana (strain ATCC 10958 / CBS 173.52 / CDC B-1940 / NIH 8579)</name>
    <name type="common">Xylohypha bantiana</name>
    <dbReference type="NCBI Taxonomy" id="1442370"/>
    <lineage>
        <taxon>Eukaryota</taxon>
        <taxon>Fungi</taxon>
        <taxon>Dikarya</taxon>
        <taxon>Ascomycota</taxon>
        <taxon>Pezizomycotina</taxon>
        <taxon>Eurotiomycetes</taxon>
        <taxon>Chaetothyriomycetidae</taxon>
        <taxon>Chaetothyriales</taxon>
        <taxon>Herpotrichiellaceae</taxon>
        <taxon>Cladophialophora</taxon>
    </lineage>
</organism>
<proteinExistence type="predicted"/>
<accession>A0A0D2EBD0</accession>
<dbReference type="GeneID" id="27704985"/>
<evidence type="ECO:0000313" key="3">
    <source>
        <dbReference type="EMBL" id="KIW87421.1"/>
    </source>
</evidence>
<dbReference type="PANTHER" id="PTHR22306">
    <property type="entry name" value="CHROMOSOME 7 OPEN READING FRAME 50"/>
    <property type="match status" value="1"/>
</dbReference>
<dbReference type="OrthoDB" id="10261563at2759"/>
<feature type="compositionally biased region" description="Basic and acidic residues" evidence="1">
    <location>
        <begin position="82"/>
        <end position="97"/>
    </location>
</feature>
<feature type="region of interest" description="Disordered" evidence="1">
    <location>
        <begin position="20"/>
        <end position="117"/>
    </location>
</feature>
<dbReference type="VEuPathDB" id="FungiDB:Z519_12057"/>
<reference evidence="3" key="1">
    <citation type="submission" date="2015-01" db="EMBL/GenBank/DDBJ databases">
        <title>The Genome Sequence of Cladophialophora bantiana CBS 173.52.</title>
        <authorList>
            <consortium name="The Broad Institute Genomics Platform"/>
            <person name="Cuomo C."/>
            <person name="de Hoog S."/>
            <person name="Gorbushina A."/>
            <person name="Stielow B."/>
            <person name="Teixiera M."/>
            <person name="Abouelleil A."/>
            <person name="Chapman S.B."/>
            <person name="Priest M."/>
            <person name="Young S.K."/>
            <person name="Wortman J."/>
            <person name="Nusbaum C."/>
            <person name="Birren B."/>
        </authorList>
    </citation>
    <scope>NUCLEOTIDE SEQUENCE [LARGE SCALE GENOMIC DNA]</scope>
    <source>
        <strain evidence="3">CBS 173.52</strain>
    </source>
</reference>
<dbReference type="InterPro" id="IPR019327">
    <property type="entry name" value="WKF"/>
</dbReference>
<evidence type="ECO:0000313" key="4">
    <source>
        <dbReference type="Proteomes" id="UP000053789"/>
    </source>
</evidence>
<dbReference type="PANTHER" id="PTHR22306:SF2">
    <property type="entry name" value="CHROMOSOME 7 OPEN READING FRAME 50"/>
    <property type="match status" value="1"/>
</dbReference>
<keyword evidence="4" id="KW-1185">Reference proteome</keyword>
<feature type="compositionally biased region" description="Basic and acidic residues" evidence="1">
    <location>
        <begin position="53"/>
        <end position="68"/>
    </location>
</feature>